<dbReference type="Gene3D" id="3.30.160.60">
    <property type="entry name" value="Classic Zinc Finger"/>
    <property type="match status" value="6"/>
</dbReference>
<dbReference type="PROSITE" id="PS50157">
    <property type="entry name" value="ZINC_FINGER_C2H2_2"/>
    <property type="match status" value="8"/>
</dbReference>
<feature type="binding site" evidence="8">
    <location>
        <position position="11"/>
    </location>
    <ligand>
        <name>Zn(2+)</name>
        <dbReference type="ChEBI" id="CHEBI:29105"/>
    </ligand>
</feature>
<feature type="domain" description="C2H2-type" evidence="9">
    <location>
        <begin position="340"/>
        <end position="367"/>
    </location>
</feature>
<feature type="domain" description="ZAD" evidence="10">
    <location>
        <begin position="6"/>
        <end position="91"/>
    </location>
</feature>
<keyword evidence="4 7" id="KW-0863">Zinc-finger</keyword>
<feature type="binding site" evidence="8">
    <location>
        <position position="64"/>
    </location>
    <ligand>
        <name>Zn(2+)</name>
        <dbReference type="ChEBI" id="CHEBI:29105"/>
    </ligand>
</feature>
<dbReference type="SMART" id="SM00868">
    <property type="entry name" value="zf-AD"/>
    <property type="match status" value="1"/>
</dbReference>
<keyword evidence="3" id="KW-0677">Repeat</keyword>
<dbReference type="PROSITE" id="PS00028">
    <property type="entry name" value="ZINC_FINGER_C2H2_1"/>
    <property type="match status" value="7"/>
</dbReference>
<dbReference type="Pfam" id="PF07776">
    <property type="entry name" value="zf-AD"/>
    <property type="match status" value="1"/>
</dbReference>
<dbReference type="GO" id="GO:0008270">
    <property type="term" value="F:zinc ion binding"/>
    <property type="evidence" value="ECO:0007669"/>
    <property type="project" value="UniProtKB-UniRule"/>
</dbReference>
<evidence type="ECO:0000259" key="9">
    <source>
        <dbReference type="PROSITE" id="PS50157"/>
    </source>
</evidence>
<dbReference type="PANTHER" id="PTHR23226">
    <property type="entry name" value="ZINC FINGER AND SCAN DOMAIN-CONTAINING"/>
    <property type="match status" value="1"/>
</dbReference>
<evidence type="ECO:0000256" key="3">
    <source>
        <dbReference type="ARBA" id="ARBA00022737"/>
    </source>
</evidence>
<keyword evidence="6" id="KW-0539">Nucleus</keyword>
<feature type="domain" description="C2H2-type" evidence="9">
    <location>
        <begin position="312"/>
        <end position="339"/>
    </location>
</feature>
<name>W8B867_CERCA</name>
<evidence type="ECO:0000256" key="5">
    <source>
        <dbReference type="ARBA" id="ARBA00022833"/>
    </source>
</evidence>
<feature type="domain" description="C2H2-type" evidence="9">
    <location>
        <begin position="394"/>
        <end position="421"/>
    </location>
</feature>
<feature type="binding site" evidence="8">
    <location>
        <position position="8"/>
    </location>
    <ligand>
        <name>Zn(2+)</name>
        <dbReference type="ChEBI" id="CHEBI:29105"/>
    </ligand>
</feature>
<dbReference type="FunFam" id="3.30.160.60:FF:000446">
    <property type="entry name" value="Zinc finger protein"/>
    <property type="match status" value="1"/>
</dbReference>
<dbReference type="Pfam" id="PF00096">
    <property type="entry name" value="zf-C2H2"/>
    <property type="match status" value="4"/>
</dbReference>
<dbReference type="InterPro" id="IPR013087">
    <property type="entry name" value="Znf_C2H2_type"/>
</dbReference>
<reference evidence="11" key="1">
    <citation type="submission" date="2013-07" db="EMBL/GenBank/DDBJ databases">
        <authorList>
            <person name="Geib S."/>
        </authorList>
    </citation>
    <scope>NUCLEOTIDE SEQUENCE</scope>
</reference>
<gene>
    <name evidence="11" type="primary">WEK</name>
</gene>
<evidence type="ECO:0000256" key="8">
    <source>
        <dbReference type="PROSITE-ProRule" id="PRU01263"/>
    </source>
</evidence>
<sequence length="514" mass="59092">MEDWQNWCRLCAKTDAQYINALSGECVPTMTSVGAYTSMSIASNIAEFFQVHIKEDEKLSTWICRKCCEMVQSFVEFKGKIKKVQNLYNDLLDSEDKTKLDLKALFEKYGLLEEEYLTAEEHSKLPVEEIYIAVSNVKNESASNTLCTETPIKECDIASDFKDPIGEEKTQPVRENLFPDEENDTCSIQEVDAMEVDTSEEDDDNVKSVNKINNENNSFGAVENITKVSKYVCNICAQRFQRSGNYAAHMIKKHDKIICPDCPGSFENEASLKEHMKNHRRLFPCKHCERKFQRKEYVEQHIKFVHKDERPFICEACGDAVRTKGQLKEHMLTHTDYSPFECKECGKCFKQKQRLKRHMQIHGEKHICNECGKQLSCRATYNSHMLVHSDKMHHKCDYCGREFKRAKTLKSHLILHSGLKPYSCEFCDRIFTNGSNCRTHMKRTHPKELAELEASGEKTYTKNIPELAVLKSVIRGAKNLVPVVSKESGNFAFGKKTKSKLEGHVDAKQTELKL</sequence>
<evidence type="ECO:0000256" key="2">
    <source>
        <dbReference type="ARBA" id="ARBA00022723"/>
    </source>
</evidence>
<dbReference type="InterPro" id="IPR036236">
    <property type="entry name" value="Znf_C2H2_sf"/>
</dbReference>
<organism evidence="11">
    <name type="scientific">Ceratitis capitata</name>
    <name type="common">Mediterranean fruit fly</name>
    <name type="synonym">Tephritis capitata</name>
    <dbReference type="NCBI Taxonomy" id="7213"/>
    <lineage>
        <taxon>Eukaryota</taxon>
        <taxon>Metazoa</taxon>
        <taxon>Ecdysozoa</taxon>
        <taxon>Arthropoda</taxon>
        <taxon>Hexapoda</taxon>
        <taxon>Insecta</taxon>
        <taxon>Pterygota</taxon>
        <taxon>Neoptera</taxon>
        <taxon>Endopterygota</taxon>
        <taxon>Diptera</taxon>
        <taxon>Brachycera</taxon>
        <taxon>Muscomorpha</taxon>
        <taxon>Tephritoidea</taxon>
        <taxon>Tephritidae</taxon>
        <taxon>Ceratitis</taxon>
        <taxon>Ceratitis</taxon>
    </lineage>
</organism>
<dbReference type="GO" id="GO:0005634">
    <property type="term" value="C:nucleus"/>
    <property type="evidence" value="ECO:0007669"/>
    <property type="project" value="UniProtKB-SubCell"/>
</dbReference>
<dbReference type="PANTHER" id="PTHR23226:SF416">
    <property type="entry name" value="FI01424P"/>
    <property type="match status" value="1"/>
</dbReference>
<dbReference type="EMBL" id="GAMC01013300">
    <property type="protein sequence ID" value="JAB93255.1"/>
    <property type="molecule type" value="mRNA"/>
</dbReference>
<proteinExistence type="evidence at transcript level"/>
<evidence type="ECO:0000256" key="1">
    <source>
        <dbReference type="ARBA" id="ARBA00004123"/>
    </source>
</evidence>
<dbReference type="EMBL" id="GAMC01013298">
    <property type="protein sequence ID" value="JAB93257.1"/>
    <property type="molecule type" value="mRNA"/>
</dbReference>
<feature type="domain" description="C2H2-type" evidence="9">
    <location>
        <begin position="366"/>
        <end position="393"/>
    </location>
</feature>
<dbReference type="InterPro" id="IPR012934">
    <property type="entry name" value="Znf_AD"/>
</dbReference>
<evidence type="ECO:0000256" key="7">
    <source>
        <dbReference type="PROSITE-ProRule" id="PRU00042"/>
    </source>
</evidence>
<feature type="domain" description="C2H2-type" evidence="9">
    <location>
        <begin position="283"/>
        <end position="311"/>
    </location>
</feature>
<dbReference type="SMART" id="SM00355">
    <property type="entry name" value="ZnF_C2H2"/>
    <property type="match status" value="8"/>
</dbReference>
<comment type="subcellular location">
    <subcellularLocation>
        <location evidence="1">Nucleus</location>
    </subcellularLocation>
</comment>
<feature type="binding site" evidence="8">
    <location>
        <position position="67"/>
    </location>
    <ligand>
        <name>Zn(2+)</name>
        <dbReference type="ChEBI" id="CHEBI:29105"/>
    </ligand>
</feature>
<dbReference type="Gene3D" id="3.40.1800.20">
    <property type="match status" value="1"/>
</dbReference>
<reference evidence="11" key="2">
    <citation type="journal article" date="2014" name="BMC Genomics">
        <title>A genomic perspective to assessing quality of mass-reared SIT flies used in Mediterranean fruit fly (Ceratitis capitata) eradication in California.</title>
        <authorList>
            <person name="Calla B."/>
            <person name="Hall B."/>
            <person name="Hou S."/>
            <person name="Geib S.M."/>
        </authorList>
    </citation>
    <scope>NUCLEOTIDE SEQUENCE</scope>
</reference>
<dbReference type="OrthoDB" id="6077919at2759"/>
<dbReference type="AlphaFoldDB" id="W8B867"/>
<dbReference type="PROSITE" id="PS51915">
    <property type="entry name" value="ZAD"/>
    <property type="match status" value="1"/>
</dbReference>
<dbReference type="EMBL" id="GAMC01013297">
    <property type="protein sequence ID" value="JAB93258.1"/>
    <property type="molecule type" value="mRNA"/>
</dbReference>
<evidence type="ECO:0000256" key="4">
    <source>
        <dbReference type="ARBA" id="ARBA00022771"/>
    </source>
</evidence>
<evidence type="ECO:0000313" key="11">
    <source>
        <dbReference type="EMBL" id="JAB93258.1"/>
    </source>
</evidence>
<keyword evidence="5 8" id="KW-0862">Zinc</keyword>
<feature type="domain" description="C2H2-type" evidence="9">
    <location>
        <begin position="257"/>
        <end position="284"/>
    </location>
</feature>
<protein>
    <submittedName>
        <fullName evidence="11">Zinc finger protein weckle</fullName>
    </submittedName>
</protein>
<evidence type="ECO:0000259" key="10">
    <source>
        <dbReference type="PROSITE" id="PS51915"/>
    </source>
</evidence>
<feature type="domain" description="C2H2-type" evidence="9">
    <location>
        <begin position="231"/>
        <end position="254"/>
    </location>
</feature>
<keyword evidence="2 8" id="KW-0479">Metal-binding</keyword>
<accession>W8B867</accession>
<dbReference type="GO" id="GO:0000978">
    <property type="term" value="F:RNA polymerase II cis-regulatory region sequence-specific DNA binding"/>
    <property type="evidence" value="ECO:0007669"/>
    <property type="project" value="TreeGrafter"/>
</dbReference>
<dbReference type="EMBL" id="GAMC01013301">
    <property type="protein sequence ID" value="JAB93254.1"/>
    <property type="molecule type" value="mRNA"/>
</dbReference>
<dbReference type="GO" id="GO:0000981">
    <property type="term" value="F:DNA-binding transcription factor activity, RNA polymerase II-specific"/>
    <property type="evidence" value="ECO:0007669"/>
    <property type="project" value="TreeGrafter"/>
</dbReference>
<dbReference type="SUPFAM" id="SSF57716">
    <property type="entry name" value="Glucocorticoid receptor-like (DNA-binding domain)"/>
    <property type="match status" value="1"/>
</dbReference>
<feature type="domain" description="C2H2-type" evidence="9">
    <location>
        <begin position="422"/>
        <end position="450"/>
    </location>
</feature>
<evidence type="ECO:0000256" key="6">
    <source>
        <dbReference type="ARBA" id="ARBA00023242"/>
    </source>
</evidence>
<dbReference type="SUPFAM" id="SSF57667">
    <property type="entry name" value="beta-beta-alpha zinc fingers"/>
    <property type="match status" value="4"/>
</dbReference>
<dbReference type="FunFam" id="3.30.160.60:FF:000110">
    <property type="entry name" value="Zinc finger protein-like"/>
    <property type="match status" value="1"/>
</dbReference>